<keyword evidence="3" id="KW-1185">Reference proteome</keyword>
<dbReference type="GO" id="GO:0019825">
    <property type="term" value="F:oxygen binding"/>
    <property type="evidence" value="ECO:0007669"/>
    <property type="project" value="InterPro"/>
</dbReference>
<feature type="signal peptide" evidence="1">
    <location>
        <begin position="1"/>
        <end position="24"/>
    </location>
</feature>
<dbReference type="RefSeq" id="WP_076380991.1">
    <property type="nucleotide sequence ID" value="NZ_AP017422.1"/>
</dbReference>
<keyword evidence="1" id="KW-0732">Signal</keyword>
<reference evidence="3" key="1">
    <citation type="submission" date="2017-01" db="EMBL/GenBank/DDBJ databases">
        <authorList>
            <person name="Varghese N."/>
            <person name="Submissions S."/>
        </authorList>
    </citation>
    <scope>NUCLEOTIDE SEQUENCE [LARGE SCALE GENOMIC DNA]</scope>
    <source>
        <strain evidence="3">DSM 21054</strain>
    </source>
</reference>
<dbReference type="PROSITE" id="PS51257">
    <property type="entry name" value="PROKAR_LIPOPROTEIN"/>
    <property type="match status" value="1"/>
</dbReference>
<dbReference type="GO" id="GO:0020037">
    <property type="term" value="F:heme binding"/>
    <property type="evidence" value="ECO:0007669"/>
    <property type="project" value="InterPro"/>
</dbReference>
<accession>A0A1N7QYD2</accession>
<protein>
    <recommendedName>
        <fullName evidence="4">Group 1 truncated hemoglobin</fullName>
    </recommendedName>
</protein>
<dbReference type="InterPro" id="IPR012292">
    <property type="entry name" value="Globin/Proto"/>
</dbReference>
<evidence type="ECO:0008006" key="4">
    <source>
        <dbReference type="Google" id="ProtNLM"/>
    </source>
</evidence>
<evidence type="ECO:0000313" key="3">
    <source>
        <dbReference type="Proteomes" id="UP000186917"/>
    </source>
</evidence>
<feature type="chain" id="PRO_5012410727" description="Group 1 truncated hemoglobin" evidence="1">
    <location>
        <begin position="25"/>
        <end position="187"/>
    </location>
</feature>
<dbReference type="Gene3D" id="1.10.490.10">
    <property type="entry name" value="Globins"/>
    <property type="match status" value="1"/>
</dbReference>
<dbReference type="AlphaFoldDB" id="A0A1N7QYD2"/>
<organism evidence="2 3">
    <name type="scientific">Filimonas lacunae</name>
    <dbReference type="NCBI Taxonomy" id="477680"/>
    <lineage>
        <taxon>Bacteria</taxon>
        <taxon>Pseudomonadati</taxon>
        <taxon>Bacteroidota</taxon>
        <taxon>Chitinophagia</taxon>
        <taxon>Chitinophagales</taxon>
        <taxon>Chitinophagaceae</taxon>
        <taxon>Filimonas</taxon>
    </lineage>
</organism>
<gene>
    <name evidence="2" type="ORF">SAMN05421788_107339</name>
</gene>
<dbReference type="STRING" id="477680.SAMN05421788_107339"/>
<dbReference type="Proteomes" id="UP000186917">
    <property type="component" value="Unassembled WGS sequence"/>
</dbReference>
<evidence type="ECO:0000313" key="2">
    <source>
        <dbReference type="EMBL" id="SIT27882.1"/>
    </source>
</evidence>
<evidence type="ECO:0000256" key="1">
    <source>
        <dbReference type="SAM" id="SignalP"/>
    </source>
</evidence>
<sequence length="187" mass="19342">MKKITLFALVATLGCTVMFTQSCSKSNNDAPVAPTLYDSLGGTVMVTDPANTSVKIEAGRLLIRNIIDSTIFVIAADSKINGFFKVLLAEVTAGNTSGFAALSKSLTDFVCVGTGAKNFTYGGKSMAAAHDPAQNSRMNGKAANADMDQFEVDLVAGAKKAGVPSTNAALGSVARIVESLRSAVVQK</sequence>
<dbReference type="OrthoDB" id="792423at2"/>
<name>A0A1N7QYD2_9BACT</name>
<proteinExistence type="predicted"/>
<dbReference type="EMBL" id="FTOR01000007">
    <property type="protein sequence ID" value="SIT27882.1"/>
    <property type="molecule type" value="Genomic_DNA"/>
</dbReference>